<protein>
    <submittedName>
        <fullName evidence="1">Uncharacterized protein</fullName>
    </submittedName>
</protein>
<evidence type="ECO:0000313" key="1">
    <source>
        <dbReference type="EMBL" id="CDW44009.1"/>
    </source>
</evidence>
<dbReference type="EMBL" id="HACA01026648">
    <property type="protein sequence ID" value="CDW44009.1"/>
    <property type="molecule type" value="Transcribed_RNA"/>
</dbReference>
<sequence length="68" mass="7780">MSTQYEKMIEITTLHTCSILGADWGLKEDDLECIHGKEGREDLKHSPRAGRIPSVSDLQEKKYEFLNS</sequence>
<organism evidence="1">
    <name type="scientific">Lepeophtheirus salmonis</name>
    <name type="common">Salmon louse</name>
    <name type="synonym">Caligus salmonis</name>
    <dbReference type="NCBI Taxonomy" id="72036"/>
    <lineage>
        <taxon>Eukaryota</taxon>
        <taxon>Metazoa</taxon>
        <taxon>Ecdysozoa</taxon>
        <taxon>Arthropoda</taxon>
        <taxon>Crustacea</taxon>
        <taxon>Multicrustacea</taxon>
        <taxon>Hexanauplia</taxon>
        <taxon>Copepoda</taxon>
        <taxon>Siphonostomatoida</taxon>
        <taxon>Caligidae</taxon>
        <taxon>Lepeophtheirus</taxon>
    </lineage>
</organism>
<accession>A0A0K2V0K1</accession>
<name>A0A0K2V0K1_LEPSM</name>
<reference evidence="1" key="1">
    <citation type="submission" date="2014-05" db="EMBL/GenBank/DDBJ databases">
        <authorList>
            <person name="Chronopoulou M."/>
        </authorList>
    </citation>
    <scope>NUCLEOTIDE SEQUENCE</scope>
    <source>
        <tissue evidence="1">Whole organism</tissue>
    </source>
</reference>
<proteinExistence type="predicted"/>
<dbReference type="AlphaFoldDB" id="A0A0K2V0K1"/>